<dbReference type="AlphaFoldDB" id="A0A1H8RFA4"/>
<name>A0A1H8RFA4_9ACTN</name>
<organism evidence="2 3">
    <name type="scientific">Denitrobacterium detoxificans</name>
    <dbReference type="NCBI Taxonomy" id="79604"/>
    <lineage>
        <taxon>Bacteria</taxon>
        <taxon>Bacillati</taxon>
        <taxon>Actinomycetota</taxon>
        <taxon>Coriobacteriia</taxon>
        <taxon>Eggerthellales</taxon>
        <taxon>Eggerthellaceae</taxon>
        <taxon>Denitrobacterium</taxon>
    </lineage>
</organism>
<dbReference type="EMBL" id="FOEC01000003">
    <property type="protein sequence ID" value="SEO65115.1"/>
    <property type="molecule type" value="Genomic_DNA"/>
</dbReference>
<dbReference type="Proteomes" id="UP000182975">
    <property type="component" value="Unassembled WGS sequence"/>
</dbReference>
<sequence length="75" mass="8312">MFLSSKRVFAGKGNLKQEPLCPYLSSEGGYRSMNAKQPDMAQTGPIPRIQGTGPMRPFARMRSVNVQAAMMQHLL</sequence>
<evidence type="ECO:0000256" key="1">
    <source>
        <dbReference type="SAM" id="MobiDB-lite"/>
    </source>
</evidence>
<evidence type="ECO:0000313" key="3">
    <source>
        <dbReference type="Proteomes" id="UP000182975"/>
    </source>
</evidence>
<feature type="region of interest" description="Disordered" evidence="1">
    <location>
        <begin position="32"/>
        <end position="54"/>
    </location>
</feature>
<reference evidence="3" key="1">
    <citation type="submission" date="2016-10" db="EMBL/GenBank/DDBJ databases">
        <authorList>
            <person name="Varghese N."/>
        </authorList>
    </citation>
    <scope>NUCLEOTIDE SEQUENCE [LARGE SCALE GENOMIC DNA]</scope>
    <source>
        <strain evidence="3">DSM 21843</strain>
    </source>
</reference>
<proteinExistence type="predicted"/>
<gene>
    <name evidence="2" type="ORF">SAMN02910314_00800</name>
</gene>
<evidence type="ECO:0000313" key="2">
    <source>
        <dbReference type="EMBL" id="SEO65115.1"/>
    </source>
</evidence>
<protein>
    <submittedName>
        <fullName evidence="2">Uncharacterized protein</fullName>
    </submittedName>
</protein>
<keyword evidence="3" id="KW-1185">Reference proteome</keyword>
<accession>A0A1H8RFA4</accession>